<dbReference type="InterPro" id="IPR012338">
    <property type="entry name" value="Beta-lactam/transpept-like"/>
</dbReference>
<comment type="caution">
    <text evidence="3">The sequence shown here is derived from an EMBL/GenBank/DDBJ whole genome shotgun (WGS) entry which is preliminary data.</text>
</comment>
<reference evidence="3" key="1">
    <citation type="journal article" date="2014" name="Front. Microbiol.">
        <title>High frequency of phylogenetically diverse reductive dehalogenase-homologous genes in deep subseafloor sedimentary metagenomes.</title>
        <authorList>
            <person name="Kawai M."/>
            <person name="Futagami T."/>
            <person name="Toyoda A."/>
            <person name="Takaki Y."/>
            <person name="Nishi S."/>
            <person name="Hori S."/>
            <person name="Arai W."/>
            <person name="Tsubouchi T."/>
            <person name="Morono Y."/>
            <person name="Uchiyama I."/>
            <person name="Ito T."/>
            <person name="Fujiyama A."/>
            <person name="Inagaki F."/>
            <person name="Takami H."/>
        </authorList>
    </citation>
    <scope>NUCLEOTIDE SEQUENCE</scope>
    <source>
        <strain evidence="3">Expedition CK06-06</strain>
    </source>
</reference>
<dbReference type="PANTHER" id="PTHR43283:SF11">
    <property type="entry name" value="BETA-LACTAMASE-RELATED DOMAIN-CONTAINING PROTEIN"/>
    <property type="match status" value="1"/>
</dbReference>
<dbReference type="InterPro" id="IPR001466">
    <property type="entry name" value="Beta-lactam-related"/>
</dbReference>
<dbReference type="Pfam" id="PF00144">
    <property type="entry name" value="Beta-lactamase"/>
    <property type="match status" value="1"/>
</dbReference>
<evidence type="ECO:0000259" key="2">
    <source>
        <dbReference type="Pfam" id="PF00144"/>
    </source>
</evidence>
<dbReference type="AlphaFoldDB" id="X0TLM7"/>
<dbReference type="Gene3D" id="3.40.710.10">
    <property type="entry name" value="DD-peptidase/beta-lactamase superfamily"/>
    <property type="match status" value="1"/>
</dbReference>
<dbReference type="InterPro" id="IPR050789">
    <property type="entry name" value="Diverse_Enzym_Activities"/>
</dbReference>
<sequence>AQTVFPATRQAMMSSLASKPLLFSPGTAIRYTQTNYVVLTALLEAHYGKPYPQIVQQRIFEKLKMKHTWLGLAALPEKRVAKAYSGSNGQLKKLDDALWPAYGYGHTGLHSTVEDLTLFMQAMSRGELVGKASLQGFWQPQHLANGERIWPATGWDLGESGSYSEVGHDGGTHVRLRILFNGTLDGDVYTIAYLTNGSARNVWSGTLVDSVMARIAPEKFPAEAAAESLRAFAFATPKDDTATAAEVRSV</sequence>
<feature type="domain" description="Beta-lactamase-related" evidence="2">
    <location>
        <begin position="10"/>
        <end position="199"/>
    </location>
</feature>
<evidence type="ECO:0000256" key="1">
    <source>
        <dbReference type="ARBA" id="ARBA00022801"/>
    </source>
</evidence>
<protein>
    <recommendedName>
        <fullName evidence="2">Beta-lactamase-related domain-containing protein</fullName>
    </recommendedName>
</protein>
<proteinExistence type="predicted"/>
<feature type="non-terminal residue" evidence="3">
    <location>
        <position position="1"/>
    </location>
</feature>
<keyword evidence="1" id="KW-0378">Hydrolase</keyword>
<feature type="non-terminal residue" evidence="3">
    <location>
        <position position="250"/>
    </location>
</feature>
<dbReference type="PANTHER" id="PTHR43283">
    <property type="entry name" value="BETA-LACTAMASE-RELATED"/>
    <property type="match status" value="1"/>
</dbReference>
<gene>
    <name evidence="3" type="ORF">S01H1_21390</name>
</gene>
<organism evidence="3">
    <name type="scientific">marine sediment metagenome</name>
    <dbReference type="NCBI Taxonomy" id="412755"/>
    <lineage>
        <taxon>unclassified sequences</taxon>
        <taxon>metagenomes</taxon>
        <taxon>ecological metagenomes</taxon>
    </lineage>
</organism>
<dbReference type="EMBL" id="BARS01011851">
    <property type="protein sequence ID" value="GAF94448.1"/>
    <property type="molecule type" value="Genomic_DNA"/>
</dbReference>
<accession>X0TLM7</accession>
<evidence type="ECO:0000313" key="3">
    <source>
        <dbReference type="EMBL" id="GAF94448.1"/>
    </source>
</evidence>
<dbReference type="SUPFAM" id="SSF56601">
    <property type="entry name" value="beta-lactamase/transpeptidase-like"/>
    <property type="match status" value="1"/>
</dbReference>
<dbReference type="GO" id="GO:0016787">
    <property type="term" value="F:hydrolase activity"/>
    <property type="evidence" value="ECO:0007669"/>
    <property type="project" value="UniProtKB-KW"/>
</dbReference>
<name>X0TLM7_9ZZZZ</name>